<evidence type="ECO:0000313" key="1">
    <source>
        <dbReference type="EMBL" id="KIM65657.1"/>
    </source>
</evidence>
<reference evidence="1 2" key="1">
    <citation type="submission" date="2014-04" db="EMBL/GenBank/DDBJ databases">
        <authorList>
            <consortium name="DOE Joint Genome Institute"/>
            <person name="Kuo A."/>
            <person name="Kohler A."/>
            <person name="Nagy L.G."/>
            <person name="Floudas D."/>
            <person name="Copeland A."/>
            <person name="Barry K.W."/>
            <person name="Cichocki N."/>
            <person name="Veneault-Fourrey C."/>
            <person name="LaButti K."/>
            <person name="Lindquist E.A."/>
            <person name="Lipzen A."/>
            <person name="Lundell T."/>
            <person name="Morin E."/>
            <person name="Murat C."/>
            <person name="Sun H."/>
            <person name="Tunlid A."/>
            <person name="Henrissat B."/>
            <person name="Grigoriev I.V."/>
            <person name="Hibbett D.S."/>
            <person name="Martin F."/>
            <person name="Nordberg H.P."/>
            <person name="Cantor M.N."/>
            <person name="Hua S.X."/>
        </authorList>
    </citation>
    <scope>NUCLEOTIDE SEQUENCE [LARGE SCALE GENOMIC DNA]</scope>
    <source>
        <strain evidence="1 2">Foug A</strain>
    </source>
</reference>
<reference evidence="2" key="2">
    <citation type="submission" date="2015-01" db="EMBL/GenBank/DDBJ databases">
        <title>Evolutionary Origins and Diversification of the Mycorrhizal Mutualists.</title>
        <authorList>
            <consortium name="DOE Joint Genome Institute"/>
            <consortium name="Mycorrhizal Genomics Consortium"/>
            <person name="Kohler A."/>
            <person name="Kuo A."/>
            <person name="Nagy L.G."/>
            <person name="Floudas D."/>
            <person name="Copeland A."/>
            <person name="Barry K.W."/>
            <person name="Cichocki N."/>
            <person name="Veneault-Fourrey C."/>
            <person name="LaButti K."/>
            <person name="Lindquist E.A."/>
            <person name="Lipzen A."/>
            <person name="Lundell T."/>
            <person name="Morin E."/>
            <person name="Murat C."/>
            <person name="Riley R."/>
            <person name="Ohm R."/>
            <person name="Sun H."/>
            <person name="Tunlid A."/>
            <person name="Henrissat B."/>
            <person name="Grigoriev I.V."/>
            <person name="Hibbett D.S."/>
            <person name="Martin F."/>
        </authorList>
    </citation>
    <scope>NUCLEOTIDE SEQUENCE [LARGE SCALE GENOMIC DNA]</scope>
    <source>
        <strain evidence="2">Foug A</strain>
    </source>
</reference>
<protein>
    <submittedName>
        <fullName evidence="1">Uncharacterized protein</fullName>
    </submittedName>
</protein>
<dbReference type="HOGENOM" id="CLU_2887101_0_0_1"/>
<keyword evidence="2" id="KW-1185">Reference proteome</keyword>
<dbReference type="EMBL" id="KN822021">
    <property type="protein sequence ID" value="KIM65657.1"/>
    <property type="molecule type" value="Genomic_DNA"/>
</dbReference>
<dbReference type="AlphaFoldDB" id="A0A0C3AL48"/>
<dbReference type="Proteomes" id="UP000053989">
    <property type="component" value="Unassembled WGS sequence"/>
</dbReference>
<gene>
    <name evidence="1" type="ORF">SCLCIDRAFT_443248</name>
</gene>
<accession>A0A0C3AL48</accession>
<sequence length="63" mass="7166">MPFVKQMRKRYMVADCNGGRLRAQTIDLPENNARPTFEAAEQTTVTTGVHYDLTMTHASLRQP</sequence>
<name>A0A0C3AL48_9AGAM</name>
<organism evidence="1 2">
    <name type="scientific">Scleroderma citrinum Foug A</name>
    <dbReference type="NCBI Taxonomy" id="1036808"/>
    <lineage>
        <taxon>Eukaryota</taxon>
        <taxon>Fungi</taxon>
        <taxon>Dikarya</taxon>
        <taxon>Basidiomycota</taxon>
        <taxon>Agaricomycotina</taxon>
        <taxon>Agaricomycetes</taxon>
        <taxon>Agaricomycetidae</taxon>
        <taxon>Boletales</taxon>
        <taxon>Sclerodermatineae</taxon>
        <taxon>Sclerodermataceae</taxon>
        <taxon>Scleroderma</taxon>
    </lineage>
</organism>
<evidence type="ECO:0000313" key="2">
    <source>
        <dbReference type="Proteomes" id="UP000053989"/>
    </source>
</evidence>
<proteinExistence type="predicted"/>
<dbReference type="InParanoid" id="A0A0C3AL48"/>